<reference evidence="1 2" key="1">
    <citation type="journal article" date="2019" name="Sci. Rep.">
        <title>Comparative genomics of chytrid fungi reveal insights into the obligate biotrophic and pathogenic lifestyle of Synchytrium endobioticum.</title>
        <authorList>
            <person name="van de Vossenberg B.T.L.H."/>
            <person name="Warris S."/>
            <person name="Nguyen H.D.T."/>
            <person name="van Gent-Pelzer M.P.E."/>
            <person name="Joly D.L."/>
            <person name="van de Geest H.C."/>
            <person name="Bonants P.J.M."/>
            <person name="Smith D.S."/>
            <person name="Levesque C.A."/>
            <person name="van der Lee T.A.J."/>
        </authorList>
    </citation>
    <scope>NUCLEOTIDE SEQUENCE [LARGE SCALE GENOMIC DNA]</scope>
    <source>
        <strain evidence="1 2">JEL517</strain>
    </source>
</reference>
<organism evidence="1 2">
    <name type="scientific">Synchytrium microbalum</name>
    <dbReference type="NCBI Taxonomy" id="1806994"/>
    <lineage>
        <taxon>Eukaryota</taxon>
        <taxon>Fungi</taxon>
        <taxon>Fungi incertae sedis</taxon>
        <taxon>Chytridiomycota</taxon>
        <taxon>Chytridiomycota incertae sedis</taxon>
        <taxon>Chytridiomycetes</taxon>
        <taxon>Synchytriales</taxon>
        <taxon>Synchytriaceae</taxon>
        <taxon>Synchytrium</taxon>
    </lineage>
</organism>
<proteinExistence type="predicted"/>
<dbReference type="OrthoDB" id="76862at2759"/>
<dbReference type="GO" id="GO:0043066">
    <property type="term" value="P:negative regulation of apoptotic process"/>
    <property type="evidence" value="ECO:0007669"/>
    <property type="project" value="InterPro"/>
</dbReference>
<comment type="caution">
    <text evidence="1">The sequence shown here is derived from an EMBL/GenBank/DDBJ whole genome shotgun (WGS) entry which is preliminary data.</text>
</comment>
<dbReference type="EMBL" id="QEAO01000001">
    <property type="protein sequence ID" value="TPX38150.1"/>
    <property type="molecule type" value="Genomic_DNA"/>
</dbReference>
<protein>
    <submittedName>
        <fullName evidence="1">Uncharacterized protein</fullName>
    </submittedName>
</protein>
<dbReference type="GO" id="GO:0071986">
    <property type="term" value="C:Ragulator complex"/>
    <property type="evidence" value="ECO:0007669"/>
    <property type="project" value="InterPro"/>
</dbReference>
<dbReference type="Pfam" id="PF16672">
    <property type="entry name" value="LAMTOR5"/>
    <property type="match status" value="1"/>
</dbReference>
<name>A0A507C984_9FUNG</name>
<keyword evidence="2" id="KW-1185">Reference proteome</keyword>
<dbReference type="RefSeq" id="XP_031027865.1">
    <property type="nucleotide sequence ID" value="XM_031166301.1"/>
</dbReference>
<evidence type="ECO:0000313" key="2">
    <source>
        <dbReference type="Proteomes" id="UP000319731"/>
    </source>
</evidence>
<dbReference type="InterPro" id="IPR024135">
    <property type="entry name" value="LAMTOR5"/>
</dbReference>
<dbReference type="GeneID" id="42001598"/>
<gene>
    <name evidence="1" type="ORF">SmJEL517_g00371</name>
</gene>
<dbReference type="Proteomes" id="UP000319731">
    <property type="component" value="Unassembled WGS sequence"/>
</dbReference>
<sequence>MEKSLNSTLDSLANSPKVKGVIAVDAQGLRLGHRGRAQATAAPLFESIASRATKLAAHLSSSSAAQDVLITVESDMQ</sequence>
<evidence type="ECO:0000313" key="1">
    <source>
        <dbReference type="EMBL" id="TPX38150.1"/>
    </source>
</evidence>
<accession>A0A507C984</accession>
<dbReference type="AlphaFoldDB" id="A0A507C984"/>
<dbReference type="Gene3D" id="3.30.450.30">
    <property type="entry name" value="Dynein light chain 2a, cytoplasmic"/>
    <property type="match status" value="1"/>
</dbReference>
<dbReference type="SUPFAM" id="SSF103196">
    <property type="entry name" value="Roadblock/LC7 domain"/>
    <property type="match status" value="1"/>
</dbReference>